<comment type="similarity">
    <text evidence="1">Belongs to the ABC transporter superfamily.</text>
</comment>
<dbReference type="PANTHER" id="PTHR43335:SF2">
    <property type="entry name" value="ABC TRANSPORTER, ATP-BINDING PROTEIN"/>
    <property type="match status" value="1"/>
</dbReference>
<dbReference type="PANTHER" id="PTHR43335">
    <property type="entry name" value="ABC TRANSPORTER, ATP-BINDING PROTEIN"/>
    <property type="match status" value="1"/>
</dbReference>
<dbReference type="EMBL" id="NAEP01000073">
    <property type="protein sequence ID" value="PDQ34068.1"/>
    <property type="molecule type" value="Genomic_DNA"/>
</dbReference>
<dbReference type="Proteomes" id="UP000219994">
    <property type="component" value="Unassembled WGS sequence"/>
</dbReference>
<dbReference type="GO" id="GO:0016887">
    <property type="term" value="F:ATP hydrolysis activity"/>
    <property type="evidence" value="ECO:0007669"/>
    <property type="project" value="InterPro"/>
</dbReference>
<reference evidence="5" key="1">
    <citation type="submission" date="2017-03" db="EMBL/GenBank/DDBJ databases">
        <authorList>
            <person name="Lund M.B."/>
        </authorList>
    </citation>
    <scope>NUCLEOTIDE SEQUENCE [LARGE SCALE GENOMIC DNA]</scope>
</reference>
<name>A0A2A6FN22_9MICO</name>
<dbReference type="InterPro" id="IPR027417">
    <property type="entry name" value="P-loop_NTPase"/>
</dbReference>
<keyword evidence="2" id="KW-0813">Transport</keyword>
<feature type="domain" description="ABC transporter" evidence="3">
    <location>
        <begin position="18"/>
        <end position="51"/>
    </location>
</feature>
<dbReference type="InterPro" id="IPR003439">
    <property type="entry name" value="ABC_transporter-like_ATP-bd"/>
</dbReference>
<evidence type="ECO:0000256" key="2">
    <source>
        <dbReference type="ARBA" id="ARBA00022448"/>
    </source>
</evidence>
<dbReference type="SUPFAM" id="SSF52540">
    <property type="entry name" value="P-loop containing nucleoside triphosphate hydrolases"/>
    <property type="match status" value="1"/>
</dbReference>
<sequence>MILQARSLSKRVDALTILTDVSFDVFSGEVVGLVGPNGAGKTTLMRVLAGL</sequence>
<evidence type="ECO:0000259" key="3">
    <source>
        <dbReference type="Pfam" id="PF00005"/>
    </source>
</evidence>
<dbReference type="GO" id="GO:0005524">
    <property type="term" value="F:ATP binding"/>
    <property type="evidence" value="ECO:0007669"/>
    <property type="project" value="InterPro"/>
</dbReference>
<dbReference type="Pfam" id="PF00005">
    <property type="entry name" value="ABC_tran"/>
    <property type="match status" value="1"/>
</dbReference>
<protein>
    <recommendedName>
        <fullName evidence="3">ABC transporter domain-containing protein</fullName>
    </recommendedName>
</protein>
<comment type="caution">
    <text evidence="4">The sequence shown here is derived from an EMBL/GenBank/DDBJ whole genome shotgun (WGS) entry which is preliminary data.</text>
</comment>
<organism evidence="4 5">
    <name type="scientific">Candidatus Lumbricidiphila eiseniae</name>
    <dbReference type="NCBI Taxonomy" id="1969409"/>
    <lineage>
        <taxon>Bacteria</taxon>
        <taxon>Bacillati</taxon>
        <taxon>Actinomycetota</taxon>
        <taxon>Actinomycetes</taxon>
        <taxon>Micrococcales</taxon>
        <taxon>Microbacteriaceae</taxon>
        <taxon>Candidatus Lumbricidiphila</taxon>
    </lineage>
</organism>
<dbReference type="AlphaFoldDB" id="A0A2A6FN22"/>
<evidence type="ECO:0000313" key="4">
    <source>
        <dbReference type="EMBL" id="PDQ34068.1"/>
    </source>
</evidence>
<gene>
    <name evidence="4" type="ORF">B5766_13205</name>
</gene>
<proteinExistence type="inferred from homology"/>
<accession>A0A2A6FN22</accession>
<dbReference type="Gene3D" id="3.40.50.300">
    <property type="entry name" value="P-loop containing nucleotide triphosphate hydrolases"/>
    <property type="match status" value="1"/>
</dbReference>
<evidence type="ECO:0000313" key="5">
    <source>
        <dbReference type="Proteomes" id="UP000219994"/>
    </source>
</evidence>
<evidence type="ECO:0000256" key="1">
    <source>
        <dbReference type="ARBA" id="ARBA00005417"/>
    </source>
</evidence>